<name>A0A1W0XAR8_HYPEX</name>
<dbReference type="CDD" id="cd13777">
    <property type="entry name" value="Aar2_N"/>
    <property type="match status" value="1"/>
</dbReference>
<keyword evidence="12" id="KW-1185">Reference proteome</keyword>
<dbReference type="AlphaFoldDB" id="A0A1W0XAR8"/>
<dbReference type="InterPro" id="IPR007946">
    <property type="entry name" value="AAR2"/>
</dbReference>
<evidence type="ECO:0000256" key="3">
    <source>
        <dbReference type="ARBA" id="ARBA00016372"/>
    </source>
</evidence>
<keyword evidence="6" id="KW-0508">mRNA splicing</keyword>
<dbReference type="InterPro" id="IPR033648">
    <property type="entry name" value="AAR2_C"/>
</dbReference>
<comment type="caution">
    <text evidence="11">The sequence shown here is derived from an EMBL/GenBank/DDBJ whole genome shotgun (WGS) entry which is preliminary data.</text>
</comment>
<dbReference type="PANTHER" id="PTHR12689:SF4">
    <property type="entry name" value="PROTEIN AAR2 HOMOLOG"/>
    <property type="match status" value="1"/>
</dbReference>
<evidence type="ECO:0000313" key="12">
    <source>
        <dbReference type="Proteomes" id="UP000192578"/>
    </source>
</evidence>
<dbReference type="Gene3D" id="1.25.40.550">
    <property type="entry name" value="Aar2, C-terminal domain-like"/>
    <property type="match status" value="1"/>
</dbReference>
<feature type="domain" description="AAR2 N-terminal" evidence="10">
    <location>
        <begin position="50"/>
        <end position="181"/>
    </location>
</feature>
<evidence type="ECO:0000256" key="1">
    <source>
        <dbReference type="ARBA" id="ARBA00003708"/>
    </source>
</evidence>
<dbReference type="FunFam" id="1.25.40.550:FF:000001">
    <property type="entry name" value="AAR2 splicing factor homolog"/>
    <property type="match status" value="1"/>
</dbReference>
<dbReference type="GO" id="GO:0005681">
    <property type="term" value="C:spliceosomal complex"/>
    <property type="evidence" value="ECO:0007669"/>
    <property type="project" value="UniProtKB-KW"/>
</dbReference>
<proteinExistence type="inferred from homology"/>
<evidence type="ECO:0000256" key="4">
    <source>
        <dbReference type="ARBA" id="ARBA00022664"/>
    </source>
</evidence>
<dbReference type="GO" id="GO:0000244">
    <property type="term" value="P:spliceosomal tri-snRNP complex assembly"/>
    <property type="evidence" value="ECO:0007669"/>
    <property type="project" value="TreeGrafter"/>
</dbReference>
<dbReference type="Pfam" id="PF20981">
    <property type="entry name" value="AAR2_1st"/>
    <property type="match status" value="1"/>
</dbReference>
<dbReference type="PANTHER" id="PTHR12689">
    <property type="entry name" value="A1 CISTRON SPLICING FACTOR AAR2-RELATED"/>
    <property type="match status" value="1"/>
</dbReference>
<dbReference type="CDD" id="cd13778">
    <property type="entry name" value="Aar2_C"/>
    <property type="match status" value="1"/>
</dbReference>
<evidence type="ECO:0000256" key="5">
    <source>
        <dbReference type="ARBA" id="ARBA00022728"/>
    </source>
</evidence>
<evidence type="ECO:0000256" key="8">
    <source>
        <dbReference type="ARBA" id="ARBA00047009"/>
    </source>
</evidence>
<comment type="subunit">
    <text evidence="8">Interacts with PRPF8 (via RNase H homology domain). Component of a U5 snRNP complex that contains PRPF8.</text>
</comment>
<evidence type="ECO:0000313" key="11">
    <source>
        <dbReference type="EMBL" id="OQV24494.1"/>
    </source>
</evidence>
<keyword evidence="5" id="KW-0747">Spliceosome</keyword>
<organism evidence="11 12">
    <name type="scientific">Hypsibius exemplaris</name>
    <name type="common">Freshwater tardigrade</name>
    <dbReference type="NCBI Taxonomy" id="2072580"/>
    <lineage>
        <taxon>Eukaryota</taxon>
        <taxon>Metazoa</taxon>
        <taxon>Ecdysozoa</taxon>
        <taxon>Tardigrada</taxon>
        <taxon>Eutardigrada</taxon>
        <taxon>Parachela</taxon>
        <taxon>Hypsibioidea</taxon>
        <taxon>Hypsibiidae</taxon>
        <taxon>Hypsibius</taxon>
    </lineage>
</organism>
<dbReference type="OrthoDB" id="201752at2759"/>
<keyword evidence="4" id="KW-0507">mRNA processing</keyword>
<dbReference type="InterPro" id="IPR033647">
    <property type="entry name" value="Aar2_N"/>
</dbReference>
<dbReference type="EMBL" id="MTYJ01000006">
    <property type="protein sequence ID" value="OQV24494.1"/>
    <property type="molecule type" value="Genomic_DNA"/>
</dbReference>
<dbReference type="InterPro" id="IPR038514">
    <property type="entry name" value="AAR2_C_sf"/>
</dbReference>
<dbReference type="Proteomes" id="UP000192578">
    <property type="component" value="Unassembled WGS sequence"/>
</dbReference>
<comment type="function">
    <text evidence="1">Component of the U5 snRNP complex that is required for spliceosome assembly and for pre-mRNA splicing.</text>
</comment>
<protein>
    <recommendedName>
        <fullName evidence="3">Protein AAR2 homolog</fullName>
    </recommendedName>
    <alternativeName>
        <fullName evidence="7">AAR2 splicing factor homolog</fullName>
    </alternativeName>
</protein>
<dbReference type="Pfam" id="PF05282">
    <property type="entry name" value="AAR2"/>
    <property type="match status" value="1"/>
</dbReference>
<reference evidence="12" key="1">
    <citation type="submission" date="2017-01" db="EMBL/GenBank/DDBJ databases">
        <title>Comparative genomics of anhydrobiosis in the tardigrade Hypsibius dujardini.</title>
        <authorList>
            <person name="Yoshida Y."/>
            <person name="Koutsovoulos G."/>
            <person name="Laetsch D."/>
            <person name="Stevens L."/>
            <person name="Kumar S."/>
            <person name="Horikawa D."/>
            <person name="Ishino K."/>
            <person name="Komine S."/>
            <person name="Tomita M."/>
            <person name="Blaxter M."/>
            <person name="Arakawa K."/>
        </authorList>
    </citation>
    <scope>NUCLEOTIDE SEQUENCE [LARGE SCALE GENOMIC DNA]</scope>
    <source>
        <strain evidence="12">Z151</strain>
    </source>
</reference>
<gene>
    <name evidence="11" type="ORF">BV898_01556</name>
</gene>
<evidence type="ECO:0000256" key="7">
    <source>
        <dbReference type="ARBA" id="ARBA00030625"/>
    </source>
</evidence>
<evidence type="ECO:0000256" key="2">
    <source>
        <dbReference type="ARBA" id="ARBA00006281"/>
    </source>
</evidence>
<sequence length="409" mass="46402">MDTDYDSSHLGQVNFYSKKRGQCLPTAEEKPDLHSSASVDPDIARQLFEEGAFLFFLDVPEKTEFGIDTTSWNVGEKFKGLKMIPPGIHFVYYSAVSKDDVTSPRTGFFHNFKSREVLVKRWDHAHEGMSVEVVSAEETERLSLNVKNLDGYLGAYPYTSYKKWVSLTRWITDDTVERLSPLGPNRSVFSVQQLESLPHISSRAGTEAPPKKLKAEARQNPLTDLPDMKVIESTRIRFSDLSLRPVTTAGAVPSDITRLNMDRSGALEKLISTDCTGVESEALAEIQFAFVCFLTGQVYDAFEQWKKLVALLCSCEESIHKRPQLFIDFIGLMFFQLREVPRDFFVDIVSQENFLTQTLQGFFSIVENSPDVDEALRSKAQKFKQHLQKQFSWDFSTEVGEDAPTIVED</sequence>
<accession>A0A1W0XAR8</accession>
<comment type="similarity">
    <text evidence="2">Belongs to the AAR2 family.</text>
</comment>
<dbReference type="InterPro" id="IPR038516">
    <property type="entry name" value="AAR2_N_sf"/>
</dbReference>
<evidence type="ECO:0000259" key="10">
    <source>
        <dbReference type="Pfam" id="PF20981"/>
    </source>
</evidence>
<dbReference type="Gene3D" id="2.60.34.20">
    <property type="match status" value="1"/>
</dbReference>
<evidence type="ECO:0000259" key="9">
    <source>
        <dbReference type="Pfam" id="PF05282"/>
    </source>
</evidence>
<dbReference type="FunFam" id="2.60.34.20:FF:000001">
    <property type="entry name" value="protein AAR2 homolog"/>
    <property type="match status" value="1"/>
</dbReference>
<evidence type="ECO:0000256" key="6">
    <source>
        <dbReference type="ARBA" id="ARBA00023187"/>
    </source>
</evidence>
<feature type="domain" description="AAR2 C-terminal" evidence="9">
    <location>
        <begin position="238"/>
        <end position="396"/>
    </location>
</feature>